<gene>
    <name evidence="3" type="ORF">EZS28_018328</name>
</gene>
<feature type="compositionally biased region" description="Acidic residues" evidence="2">
    <location>
        <begin position="52"/>
        <end position="73"/>
    </location>
</feature>
<comment type="caution">
    <text evidence="3">The sequence shown here is derived from an EMBL/GenBank/DDBJ whole genome shotgun (WGS) entry which is preliminary data.</text>
</comment>
<dbReference type="AlphaFoldDB" id="A0A5J4VUK8"/>
<evidence type="ECO:0000256" key="2">
    <source>
        <dbReference type="SAM" id="MobiDB-lite"/>
    </source>
</evidence>
<sequence>MASEHGLIDETFITNKLFNSHKDSSSFVNQEYKQLINDIYQNNKDEDGQFYYEDEEEDEEDYDESFYDDDAYDDEEGEYNEIEKERMKQEEKEIEKELRQYKEFDYYFDVLKKEEEEEEKQRRGKIRSQPTVGGIGVELQRNLSGFGNLHLPSNITNSNIGREQESGIGSVYIEYDNDGNIPIKSGIDRVYMTEQMRRIIEEEEEIKKQINEEREKMRELTAQEKEQKGTLLSHFLGYGVYHLADYAYFFGDEQNSQFPSKFYMDEIYENRFCVKTIQLQQRKQKEQQGFVK</sequence>
<keyword evidence="1" id="KW-0175">Coiled coil</keyword>
<evidence type="ECO:0000256" key="1">
    <source>
        <dbReference type="SAM" id="Coils"/>
    </source>
</evidence>
<accession>A0A5J4VUK8</accession>
<proteinExistence type="predicted"/>
<name>A0A5J4VUK8_9EUKA</name>
<reference evidence="3 4" key="1">
    <citation type="submission" date="2019-03" db="EMBL/GenBank/DDBJ databases">
        <title>Single cell metagenomics reveals metabolic interactions within the superorganism composed of flagellate Streblomastix strix and complex community of Bacteroidetes bacteria on its surface.</title>
        <authorList>
            <person name="Treitli S.C."/>
            <person name="Kolisko M."/>
            <person name="Husnik F."/>
            <person name="Keeling P."/>
            <person name="Hampl V."/>
        </authorList>
    </citation>
    <scope>NUCLEOTIDE SEQUENCE [LARGE SCALE GENOMIC DNA]</scope>
    <source>
        <strain evidence="3">ST1C</strain>
    </source>
</reference>
<evidence type="ECO:0000313" key="4">
    <source>
        <dbReference type="Proteomes" id="UP000324800"/>
    </source>
</evidence>
<evidence type="ECO:0000313" key="3">
    <source>
        <dbReference type="EMBL" id="KAA6386145.1"/>
    </source>
</evidence>
<dbReference type="EMBL" id="SNRW01004944">
    <property type="protein sequence ID" value="KAA6386145.1"/>
    <property type="molecule type" value="Genomic_DNA"/>
</dbReference>
<organism evidence="3 4">
    <name type="scientific">Streblomastix strix</name>
    <dbReference type="NCBI Taxonomy" id="222440"/>
    <lineage>
        <taxon>Eukaryota</taxon>
        <taxon>Metamonada</taxon>
        <taxon>Preaxostyla</taxon>
        <taxon>Oxymonadida</taxon>
        <taxon>Streblomastigidae</taxon>
        <taxon>Streblomastix</taxon>
    </lineage>
</organism>
<feature type="region of interest" description="Disordered" evidence="2">
    <location>
        <begin position="43"/>
        <end position="73"/>
    </location>
</feature>
<dbReference type="Proteomes" id="UP000324800">
    <property type="component" value="Unassembled WGS sequence"/>
</dbReference>
<protein>
    <submittedName>
        <fullName evidence="3">Uncharacterized protein</fullName>
    </submittedName>
</protein>
<feature type="coiled-coil region" evidence="1">
    <location>
        <begin position="192"/>
        <end position="230"/>
    </location>
</feature>